<evidence type="ECO:0000313" key="3">
    <source>
        <dbReference type="EMBL" id="PXY31641.1"/>
    </source>
</evidence>
<feature type="compositionally biased region" description="Low complexity" evidence="1">
    <location>
        <begin position="193"/>
        <end position="216"/>
    </location>
</feature>
<reference evidence="3 4" key="1">
    <citation type="submission" date="2016-07" db="EMBL/GenBank/DDBJ databases">
        <title>Draft genome sequence of Prauserella muralis DSM 45305, isolated from a mould-covered wall in an indoor environment.</title>
        <authorList>
            <person name="Ruckert C."/>
            <person name="Albersmeier A."/>
            <person name="Jiang C.-L."/>
            <person name="Jiang Y."/>
            <person name="Kalinowski J."/>
            <person name="Schneider O."/>
            <person name="Winkler A."/>
            <person name="Zotchev S.B."/>
        </authorList>
    </citation>
    <scope>NUCLEOTIDE SEQUENCE [LARGE SCALE GENOMIC DNA]</scope>
    <source>
        <strain evidence="3 4">DSM 45305</strain>
    </source>
</reference>
<sequence>MRQRLRDNARRAAVVLALAFGAAVLVTVVSWLFAATEAAAESTAGPPPLDDVVGDLSAAVADPIERPLRTVSQAERPLHTVSQAVPRVATAAVEPVRATVRDGLPAVGEPVGTVSALVARADLVPASGSGGVQAAHSGVDQAAPKPPPAARPQAMPHPVPRHDPVAVTPGAPAPPAQHDAGEPTGPDVPVPAPVAQHTPAPAAPASPGGSTAGHPSDLGTVGGRILPSPPVDGLPGGRLPAASTMAHPVHAQPGVTPD</sequence>
<keyword evidence="4" id="KW-1185">Reference proteome</keyword>
<name>A0A2V4B9C7_9PSEU</name>
<dbReference type="EMBL" id="MASW01000001">
    <property type="protein sequence ID" value="PXY31641.1"/>
    <property type="molecule type" value="Genomic_DNA"/>
</dbReference>
<feature type="transmembrane region" description="Helical" evidence="2">
    <location>
        <begin position="12"/>
        <end position="34"/>
    </location>
</feature>
<comment type="caution">
    <text evidence="3">The sequence shown here is derived from an EMBL/GenBank/DDBJ whole genome shotgun (WGS) entry which is preliminary data.</text>
</comment>
<feature type="compositionally biased region" description="Pro residues" evidence="1">
    <location>
        <begin position="144"/>
        <end position="158"/>
    </location>
</feature>
<evidence type="ECO:0000256" key="2">
    <source>
        <dbReference type="SAM" id="Phobius"/>
    </source>
</evidence>
<organism evidence="3 4">
    <name type="scientific">Prauserella muralis</name>
    <dbReference type="NCBI Taxonomy" id="588067"/>
    <lineage>
        <taxon>Bacteria</taxon>
        <taxon>Bacillati</taxon>
        <taxon>Actinomycetota</taxon>
        <taxon>Actinomycetes</taxon>
        <taxon>Pseudonocardiales</taxon>
        <taxon>Pseudonocardiaceae</taxon>
        <taxon>Prauserella</taxon>
    </lineage>
</organism>
<keyword evidence="2" id="KW-1133">Transmembrane helix</keyword>
<protein>
    <submittedName>
        <fullName evidence="3">Uncharacterized protein</fullName>
    </submittedName>
</protein>
<keyword evidence="2" id="KW-0812">Transmembrane</keyword>
<evidence type="ECO:0000256" key="1">
    <source>
        <dbReference type="SAM" id="MobiDB-lite"/>
    </source>
</evidence>
<dbReference type="Proteomes" id="UP000249915">
    <property type="component" value="Unassembled WGS sequence"/>
</dbReference>
<accession>A0A2V4B9C7</accession>
<evidence type="ECO:0000313" key="4">
    <source>
        <dbReference type="Proteomes" id="UP000249915"/>
    </source>
</evidence>
<feature type="region of interest" description="Disordered" evidence="1">
    <location>
        <begin position="127"/>
        <end position="258"/>
    </location>
</feature>
<keyword evidence="2" id="KW-0472">Membrane</keyword>
<gene>
    <name evidence="3" type="ORF">BAY60_04550</name>
</gene>
<dbReference type="AlphaFoldDB" id="A0A2V4B9C7"/>
<proteinExistence type="predicted"/>